<reference evidence="7" key="1">
    <citation type="submission" date="2015-05" db="EMBL/GenBank/DDBJ databases">
        <authorList>
            <person name="Collingro A."/>
        </authorList>
    </citation>
    <scope>NUCLEOTIDE SEQUENCE [LARGE SCALE GENOMIC DNA]</scope>
    <source>
        <strain evidence="7">Ps</strain>
    </source>
</reference>
<gene>
    <name evidence="6" type="ORF">HEPPS_03700</name>
</gene>
<dbReference type="SUPFAM" id="SSF53271">
    <property type="entry name" value="PRTase-like"/>
    <property type="match status" value="1"/>
</dbReference>
<dbReference type="EMBL" id="CWGI01000001">
    <property type="protein sequence ID" value="CRX37151.1"/>
    <property type="molecule type" value="Genomic_DNA"/>
</dbReference>
<name>A0A0G7ZNA3_9MOLU</name>
<evidence type="ECO:0000259" key="5">
    <source>
        <dbReference type="Pfam" id="PF00156"/>
    </source>
</evidence>
<comment type="pathway">
    <text evidence="1">Purine metabolism; GMP biosynthesis via salvage pathway; GMP from guanine: step 1/1.</text>
</comment>
<dbReference type="GO" id="GO:0032263">
    <property type="term" value="P:GMP salvage"/>
    <property type="evidence" value="ECO:0007669"/>
    <property type="project" value="TreeGrafter"/>
</dbReference>
<evidence type="ECO:0000256" key="2">
    <source>
        <dbReference type="ARBA" id="ARBA00022099"/>
    </source>
</evidence>
<organism evidence="6 7">
    <name type="scientific">Candidatus Hepatoplasma crinochetorum</name>
    <dbReference type="NCBI Taxonomy" id="295596"/>
    <lineage>
        <taxon>Bacteria</taxon>
        <taxon>Bacillati</taxon>
        <taxon>Mycoplasmatota</taxon>
        <taxon>Mollicutes</taxon>
        <taxon>Candidatus Hepatoplasmataceae</taxon>
        <taxon>Candidatus Hepatoplasma</taxon>
    </lineage>
</organism>
<dbReference type="InterPro" id="IPR000836">
    <property type="entry name" value="PRTase_dom"/>
</dbReference>
<dbReference type="InterPro" id="IPR050408">
    <property type="entry name" value="HGPRT"/>
</dbReference>
<evidence type="ECO:0000256" key="3">
    <source>
        <dbReference type="ARBA" id="ARBA00048811"/>
    </source>
</evidence>
<dbReference type="Proteomes" id="UP000242141">
    <property type="component" value="Unassembled WGS sequence"/>
</dbReference>
<keyword evidence="6" id="KW-0328">Glycosyltransferase</keyword>
<keyword evidence="6" id="KW-0808">Transferase</keyword>
<dbReference type="AlphaFoldDB" id="A0A0G7ZNA3"/>
<comment type="catalytic activity">
    <reaction evidence="3">
        <text>GMP + diphosphate = guanine + 5-phospho-alpha-D-ribose 1-diphosphate</text>
        <dbReference type="Rhea" id="RHEA:25424"/>
        <dbReference type="ChEBI" id="CHEBI:16235"/>
        <dbReference type="ChEBI" id="CHEBI:33019"/>
        <dbReference type="ChEBI" id="CHEBI:58017"/>
        <dbReference type="ChEBI" id="CHEBI:58115"/>
        <dbReference type="EC" id="2.4.2.8"/>
    </reaction>
    <physiologicalReaction direction="right-to-left" evidence="3">
        <dbReference type="Rhea" id="RHEA:25426"/>
    </physiologicalReaction>
</comment>
<dbReference type="PANTHER" id="PTHR43340:SF1">
    <property type="entry name" value="HYPOXANTHINE PHOSPHORIBOSYLTRANSFERASE"/>
    <property type="match status" value="1"/>
</dbReference>
<comment type="catalytic activity">
    <reaction evidence="4">
        <text>IMP + diphosphate = hypoxanthine + 5-phospho-alpha-D-ribose 1-diphosphate</text>
        <dbReference type="Rhea" id="RHEA:17973"/>
        <dbReference type="ChEBI" id="CHEBI:17368"/>
        <dbReference type="ChEBI" id="CHEBI:33019"/>
        <dbReference type="ChEBI" id="CHEBI:58017"/>
        <dbReference type="ChEBI" id="CHEBI:58053"/>
        <dbReference type="EC" id="2.4.2.8"/>
    </reaction>
    <physiologicalReaction direction="right-to-left" evidence="4">
        <dbReference type="Rhea" id="RHEA:17975"/>
    </physiologicalReaction>
</comment>
<feature type="domain" description="Phosphoribosyltransferase" evidence="5">
    <location>
        <begin position="10"/>
        <end position="162"/>
    </location>
</feature>
<accession>A0A0G7ZNA3</accession>
<dbReference type="Pfam" id="PF00156">
    <property type="entry name" value="Pribosyltran"/>
    <property type="match status" value="1"/>
</dbReference>
<evidence type="ECO:0000256" key="1">
    <source>
        <dbReference type="ARBA" id="ARBA00004676"/>
    </source>
</evidence>
<keyword evidence="7" id="KW-1185">Reference proteome</keyword>
<proteinExistence type="predicted"/>
<protein>
    <recommendedName>
        <fullName evidence="2">Hypoxanthine-guanine phosphoribosyltransferase</fullName>
    </recommendedName>
</protein>
<evidence type="ECO:0000313" key="6">
    <source>
        <dbReference type="EMBL" id="CRX37151.1"/>
    </source>
</evidence>
<dbReference type="GO" id="GO:0006178">
    <property type="term" value="P:guanine salvage"/>
    <property type="evidence" value="ECO:0007669"/>
    <property type="project" value="TreeGrafter"/>
</dbReference>
<dbReference type="GO" id="GO:0005829">
    <property type="term" value="C:cytosol"/>
    <property type="evidence" value="ECO:0007669"/>
    <property type="project" value="TreeGrafter"/>
</dbReference>
<dbReference type="GO" id="GO:0004422">
    <property type="term" value="F:hypoxanthine phosphoribosyltransferase activity"/>
    <property type="evidence" value="ECO:0007669"/>
    <property type="project" value="TreeGrafter"/>
</dbReference>
<dbReference type="CDD" id="cd06223">
    <property type="entry name" value="PRTases_typeI"/>
    <property type="match status" value="1"/>
</dbReference>
<dbReference type="Gene3D" id="3.40.50.2020">
    <property type="match status" value="1"/>
</dbReference>
<dbReference type="GO" id="GO:0000287">
    <property type="term" value="F:magnesium ion binding"/>
    <property type="evidence" value="ECO:0007669"/>
    <property type="project" value="TreeGrafter"/>
</dbReference>
<evidence type="ECO:0000256" key="4">
    <source>
        <dbReference type="ARBA" id="ARBA00049402"/>
    </source>
</evidence>
<dbReference type="PANTHER" id="PTHR43340">
    <property type="entry name" value="HYPOXANTHINE-GUANINE PHOSPHORIBOSYLTRANSFERASE"/>
    <property type="match status" value="1"/>
</dbReference>
<dbReference type="InterPro" id="IPR029057">
    <property type="entry name" value="PRTase-like"/>
</dbReference>
<sequence length="182" mass="21093">MATENNYLTKKIKTEKEIELAISNLANKLNIEFKNKTVVFLIIMKGGIYLGLDLAKKCKFDLMFDFVFSSSYYLNKKLNKPKIYYKKTISLLNQEVIIIDDLIDSGETIKKIIKKIRNEKPNSISIAALYNKKDSTFLPLIKKYLCFSEKPPGFLLGYGLDYDEKYRNLNYLGIIKSNDTKE</sequence>
<dbReference type="GO" id="GO:0046100">
    <property type="term" value="P:hypoxanthine metabolic process"/>
    <property type="evidence" value="ECO:0007669"/>
    <property type="project" value="TreeGrafter"/>
</dbReference>
<dbReference type="GO" id="GO:0032264">
    <property type="term" value="P:IMP salvage"/>
    <property type="evidence" value="ECO:0007669"/>
    <property type="project" value="TreeGrafter"/>
</dbReference>
<evidence type="ECO:0000313" key="7">
    <source>
        <dbReference type="Proteomes" id="UP000242141"/>
    </source>
</evidence>